<evidence type="ECO:0000256" key="1">
    <source>
        <dbReference type="SAM" id="Phobius"/>
    </source>
</evidence>
<dbReference type="AlphaFoldDB" id="A0A1M6V7P0"/>
<dbReference type="InterPro" id="IPR021329">
    <property type="entry name" value="DUF2938"/>
</dbReference>
<keyword evidence="1" id="KW-0812">Transmembrane</keyword>
<protein>
    <recommendedName>
        <fullName evidence="4">DUF2938 domain-containing protein</fullName>
    </recommendedName>
</protein>
<name>A0A1M6V7P0_9GAMM</name>
<dbReference type="RefSeq" id="WP_064698964.1">
    <property type="nucleotide sequence ID" value="NZ_BDEO01000004.1"/>
</dbReference>
<feature type="transmembrane region" description="Helical" evidence="1">
    <location>
        <begin position="68"/>
        <end position="91"/>
    </location>
</feature>
<reference evidence="3" key="1">
    <citation type="submission" date="2016-11" db="EMBL/GenBank/DDBJ databases">
        <authorList>
            <person name="Varghese N."/>
            <person name="Submissions S."/>
        </authorList>
    </citation>
    <scope>NUCLEOTIDE SEQUENCE [LARGE SCALE GENOMIC DNA]</scope>
    <source>
        <strain evidence="3">ALO Sharm</strain>
    </source>
</reference>
<dbReference type="OrthoDB" id="9812539at2"/>
<sequence>MTDLTIDAVLIGIGATIFMDVIALLRSRLLSIPSLNYAMVGRWLGHLPNGTIVHRPISKSSRVRGESALGWAAHYLVGIVFAAVFLSLAGAEWLEHATLLPPLMFGVLTALVPFLILQPCLGAGIAARKTPRPNVARLSSLFTHASFGLGLWVASQGYAHMLQG</sequence>
<dbReference type="EMBL" id="FRAL01000005">
    <property type="protein sequence ID" value="SHK77480.1"/>
    <property type="molecule type" value="Genomic_DNA"/>
</dbReference>
<proteinExistence type="predicted"/>
<keyword evidence="3" id="KW-1185">Reference proteome</keyword>
<feature type="transmembrane region" description="Helical" evidence="1">
    <location>
        <begin position="6"/>
        <end position="25"/>
    </location>
</feature>
<dbReference type="Pfam" id="PF11158">
    <property type="entry name" value="DUF2938"/>
    <property type="match status" value="1"/>
</dbReference>
<evidence type="ECO:0008006" key="4">
    <source>
        <dbReference type="Google" id="ProtNLM"/>
    </source>
</evidence>
<keyword evidence="1" id="KW-0472">Membrane</keyword>
<keyword evidence="1" id="KW-1133">Transmembrane helix</keyword>
<evidence type="ECO:0000313" key="3">
    <source>
        <dbReference type="Proteomes" id="UP000184248"/>
    </source>
</evidence>
<organism evidence="2 3">
    <name type="scientific">Halomonas caseinilytica</name>
    <dbReference type="NCBI Taxonomy" id="438744"/>
    <lineage>
        <taxon>Bacteria</taxon>
        <taxon>Pseudomonadati</taxon>
        <taxon>Pseudomonadota</taxon>
        <taxon>Gammaproteobacteria</taxon>
        <taxon>Oceanospirillales</taxon>
        <taxon>Halomonadaceae</taxon>
        <taxon>Halomonas</taxon>
    </lineage>
</organism>
<dbReference type="Proteomes" id="UP000184248">
    <property type="component" value="Unassembled WGS sequence"/>
</dbReference>
<evidence type="ECO:0000313" key="2">
    <source>
        <dbReference type="EMBL" id="SHK77480.1"/>
    </source>
</evidence>
<gene>
    <name evidence="2" type="ORF">SAMN05192556_105119</name>
</gene>
<feature type="transmembrane region" description="Helical" evidence="1">
    <location>
        <begin position="103"/>
        <end position="126"/>
    </location>
</feature>
<feature type="transmembrane region" description="Helical" evidence="1">
    <location>
        <begin position="138"/>
        <end position="159"/>
    </location>
</feature>
<accession>A0A1M6V7P0</accession>